<evidence type="ECO:0000256" key="3">
    <source>
        <dbReference type="ARBA" id="ARBA00022723"/>
    </source>
</evidence>
<keyword evidence="3" id="KW-0479">Metal-binding</keyword>
<evidence type="ECO:0000256" key="4">
    <source>
        <dbReference type="ARBA" id="ARBA00022833"/>
    </source>
</evidence>
<proteinExistence type="predicted"/>
<evidence type="ECO:0000256" key="2">
    <source>
        <dbReference type="ARBA" id="ARBA00022679"/>
    </source>
</evidence>
<dbReference type="PANTHER" id="PTHR37418">
    <property type="entry name" value="3-KETO-5-AMINOHEXANOATE CLEAVAGE ENZYME-RELATED"/>
    <property type="match status" value="1"/>
</dbReference>
<keyword evidence="6" id="KW-1185">Reference proteome</keyword>
<dbReference type="RefSeq" id="WP_119769423.1">
    <property type="nucleotide sequence ID" value="NZ_QYUO01000001.1"/>
</dbReference>
<dbReference type="GO" id="GO:0043720">
    <property type="term" value="F:3-keto-5-aminohexanoate cleavage activity"/>
    <property type="evidence" value="ECO:0007669"/>
    <property type="project" value="InterPro"/>
</dbReference>
<name>A0A3A3GBB0_9BURK</name>
<evidence type="ECO:0000313" key="5">
    <source>
        <dbReference type="EMBL" id="RJF99485.1"/>
    </source>
</evidence>
<protein>
    <submittedName>
        <fullName evidence="5">3-keto-5-aminohexanoate cleavage protein</fullName>
    </submittedName>
</protein>
<gene>
    <name evidence="5" type="ORF">D3871_13840</name>
</gene>
<evidence type="ECO:0000313" key="6">
    <source>
        <dbReference type="Proteomes" id="UP000265955"/>
    </source>
</evidence>
<dbReference type="PANTHER" id="PTHR37418:SF2">
    <property type="entry name" value="3-KETO-5-AMINOHEXANOATE CLEAVAGE ENZYME"/>
    <property type="match status" value="1"/>
</dbReference>
<dbReference type="AlphaFoldDB" id="A0A3A3GBB0"/>
<dbReference type="OrthoDB" id="9155960at2"/>
<dbReference type="InterPro" id="IPR008567">
    <property type="entry name" value="BKACE"/>
</dbReference>
<accession>A0A3A3GBB0</accession>
<organism evidence="5 6">
    <name type="scientific">Noviherbaspirillum saxi</name>
    <dbReference type="NCBI Taxonomy" id="2320863"/>
    <lineage>
        <taxon>Bacteria</taxon>
        <taxon>Pseudomonadati</taxon>
        <taxon>Pseudomonadota</taxon>
        <taxon>Betaproteobacteria</taxon>
        <taxon>Burkholderiales</taxon>
        <taxon>Oxalobacteraceae</taxon>
        <taxon>Noviherbaspirillum</taxon>
    </lineage>
</organism>
<comment type="caution">
    <text evidence="5">The sequence shown here is derived from an EMBL/GenBank/DDBJ whole genome shotgun (WGS) entry which is preliminary data.</text>
</comment>
<dbReference type="Proteomes" id="UP000265955">
    <property type="component" value="Unassembled WGS sequence"/>
</dbReference>
<keyword evidence="4" id="KW-0862">Zinc</keyword>
<dbReference type="Pfam" id="PF05853">
    <property type="entry name" value="BKACE"/>
    <property type="match status" value="1"/>
</dbReference>
<comment type="cofactor">
    <cofactor evidence="1">
        <name>Zn(2+)</name>
        <dbReference type="ChEBI" id="CHEBI:29105"/>
    </cofactor>
</comment>
<dbReference type="InterPro" id="IPR013785">
    <property type="entry name" value="Aldolase_TIM"/>
</dbReference>
<keyword evidence="2" id="KW-0808">Transferase</keyword>
<dbReference type="Gene3D" id="3.20.20.70">
    <property type="entry name" value="Aldolase class I"/>
    <property type="match status" value="1"/>
</dbReference>
<sequence>MQVGFPFFINLACTGVIPTRAMSPHVPITHDEIVADVARALTLGVQMMHLHARDAEGVQTADPEPYGRLVEAIRALPGGRELIVGVTTSGRRDAGFESRARVLDLDGDAKPDMASLTLSSLNFVQSASVNAPDTIRRLAQRMRERGIRPELEVFDVGMANFARVLLSEGLVQAPLYVNVLLGNIAGAQPDLLQLAAILAALPSGCIVAIAGLGRFQLGANGLGLLMANGVRVGLEDNLWFDRQRSVEASNESLVQRIIAQAALWERPLMSRTELRNQLGMTI</sequence>
<dbReference type="EMBL" id="QYUO01000001">
    <property type="protein sequence ID" value="RJF99485.1"/>
    <property type="molecule type" value="Genomic_DNA"/>
</dbReference>
<dbReference type="GO" id="GO:0046872">
    <property type="term" value="F:metal ion binding"/>
    <property type="evidence" value="ECO:0007669"/>
    <property type="project" value="UniProtKB-KW"/>
</dbReference>
<reference evidence="6" key="1">
    <citation type="submission" date="2018-09" db="EMBL/GenBank/DDBJ databases">
        <authorList>
            <person name="Zhu H."/>
        </authorList>
    </citation>
    <scope>NUCLEOTIDE SEQUENCE [LARGE SCALE GENOMIC DNA]</scope>
    <source>
        <strain evidence="6">K1R23-30</strain>
    </source>
</reference>
<evidence type="ECO:0000256" key="1">
    <source>
        <dbReference type="ARBA" id="ARBA00001947"/>
    </source>
</evidence>